<dbReference type="OrthoDB" id="29755at2759"/>
<evidence type="ECO:0000256" key="5">
    <source>
        <dbReference type="ARBA" id="ARBA00023136"/>
    </source>
</evidence>
<comment type="caution">
    <text evidence="8">The sequence shown here is derived from an EMBL/GenBank/DDBJ whole genome shotgun (WGS) entry which is preliminary data.</text>
</comment>
<dbReference type="Proteomes" id="UP000693970">
    <property type="component" value="Unassembled WGS sequence"/>
</dbReference>
<proteinExistence type="predicted"/>
<evidence type="ECO:0000313" key="9">
    <source>
        <dbReference type="Proteomes" id="UP000693970"/>
    </source>
</evidence>
<feature type="compositionally biased region" description="Polar residues" evidence="6">
    <location>
        <begin position="78"/>
        <end position="87"/>
    </location>
</feature>
<keyword evidence="5 7" id="KW-0472">Membrane</keyword>
<reference evidence="8" key="1">
    <citation type="journal article" date="2021" name="Sci. Rep.">
        <title>Diploid genomic architecture of Nitzschia inconspicua, an elite biomass production diatom.</title>
        <authorList>
            <person name="Oliver A."/>
            <person name="Podell S."/>
            <person name="Pinowska A."/>
            <person name="Traller J.C."/>
            <person name="Smith S.R."/>
            <person name="McClure R."/>
            <person name="Beliaev A."/>
            <person name="Bohutskyi P."/>
            <person name="Hill E.A."/>
            <person name="Rabines A."/>
            <person name="Zheng H."/>
            <person name="Allen L.Z."/>
            <person name="Kuo A."/>
            <person name="Grigoriev I.V."/>
            <person name="Allen A.E."/>
            <person name="Hazlebeck D."/>
            <person name="Allen E.E."/>
        </authorList>
    </citation>
    <scope>NUCLEOTIDE SEQUENCE</scope>
    <source>
        <strain evidence="8">Hildebrandi</strain>
    </source>
</reference>
<gene>
    <name evidence="8" type="ORF">IV203_028689</name>
</gene>
<comment type="subcellular location">
    <subcellularLocation>
        <location evidence="1">Membrane</location>
        <topology evidence="1">Single-pass membrane protein</topology>
    </subcellularLocation>
</comment>
<protein>
    <recommendedName>
        <fullName evidence="10">t-SNARE coiled-coil homology domain-containing protein</fullName>
    </recommendedName>
</protein>
<keyword evidence="3 7" id="KW-0812">Transmembrane</keyword>
<name>A0A9K3LP26_9STRA</name>
<keyword evidence="4 7" id="KW-1133">Transmembrane helix</keyword>
<dbReference type="AlphaFoldDB" id="A0A9K3LP26"/>
<organism evidence="8 9">
    <name type="scientific">Nitzschia inconspicua</name>
    <dbReference type="NCBI Taxonomy" id="303405"/>
    <lineage>
        <taxon>Eukaryota</taxon>
        <taxon>Sar</taxon>
        <taxon>Stramenopiles</taxon>
        <taxon>Ochrophyta</taxon>
        <taxon>Bacillariophyta</taxon>
        <taxon>Bacillariophyceae</taxon>
        <taxon>Bacillariophycidae</taxon>
        <taxon>Bacillariales</taxon>
        <taxon>Bacillariaceae</taxon>
        <taxon>Nitzschia</taxon>
    </lineage>
</organism>
<sequence>MSHSPAVSEWDNDYARVARVASQLRTQGLHTGGGNPQQQLQQHLARLDSALSTLPLAPAELQRRRRLIHHLRGGSVGLSPSYSRTPNSMSSGTDGGGMSSIGQSPYQPPMSQMASAMQQQDEMIDELAVGVSRLRDQTQVIHDEARMHVNLLGEMETNLEAAHSGLDEETKRAAKLKEDQSVWRLQLILAGEGVLFIMLLFLGLSP</sequence>
<dbReference type="EMBL" id="JAGRRH010000007">
    <property type="protein sequence ID" value="KAG7366019.1"/>
    <property type="molecule type" value="Genomic_DNA"/>
</dbReference>
<evidence type="ECO:0000256" key="6">
    <source>
        <dbReference type="SAM" id="MobiDB-lite"/>
    </source>
</evidence>
<evidence type="ECO:0000313" key="8">
    <source>
        <dbReference type="EMBL" id="KAG7366019.1"/>
    </source>
</evidence>
<keyword evidence="2" id="KW-0813">Transport</keyword>
<dbReference type="GO" id="GO:0016020">
    <property type="term" value="C:membrane"/>
    <property type="evidence" value="ECO:0007669"/>
    <property type="project" value="UniProtKB-SubCell"/>
</dbReference>
<evidence type="ECO:0000256" key="1">
    <source>
        <dbReference type="ARBA" id="ARBA00004167"/>
    </source>
</evidence>
<reference evidence="8" key="2">
    <citation type="submission" date="2021-04" db="EMBL/GenBank/DDBJ databases">
        <authorList>
            <person name="Podell S."/>
        </authorList>
    </citation>
    <scope>NUCLEOTIDE SEQUENCE</scope>
    <source>
        <strain evidence="8">Hildebrandi</strain>
    </source>
</reference>
<feature type="transmembrane region" description="Helical" evidence="7">
    <location>
        <begin position="182"/>
        <end position="204"/>
    </location>
</feature>
<dbReference type="CDD" id="cd15841">
    <property type="entry name" value="SNARE_Qc"/>
    <property type="match status" value="1"/>
</dbReference>
<evidence type="ECO:0000256" key="2">
    <source>
        <dbReference type="ARBA" id="ARBA00022448"/>
    </source>
</evidence>
<evidence type="ECO:0000256" key="7">
    <source>
        <dbReference type="SAM" id="Phobius"/>
    </source>
</evidence>
<evidence type="ECO:0008006" key="10">
    <source>
        <dbReference type="Google" id="ProtNLM"/>
    </source>
</evidence>
<dbReference type="PANTHER" id="PTHR12791">
    <property type="entry name" value="GOLGI SNARE BET1-RELATED"/>
    <property type="match status" value="1"/>
</dbReference>
<evidence type="ECO:0000256" key="4">
    <source>
        <dbReference type="ARBA" id="ARBA00022989"/>
    </source>
</evidence>
<feature type="region of interest" description="Disordered" evidence="6">
    <location>
        <begin position="72"/>
        <end position="100"/>
    </location>
</feature>
<accession>A0A9K3LP26</accession>
<evidence type="ECO:0000256" key="3">
    <source>
        <dbReference type="ARBA" id="ARBA00022692"/>
    </source>
</evidence>
<keyword evidence="9" id="KW-1185">Reference proteome</keyword>